<dbReference type="Gene3D" id="3.90.1010.10">
    <property type="match status" value="1"/>
</dbReference>
<dbReference type="GO" id="GO:0016226">
    <property type="term" value="P:iron-sulfur cluster assembly"/>
    <property type="evidence" value="ECO:0007669"/>
    <property type="project" value="InterPro"/>
</dbReference>
<dbReference type="InterPro" id="IPR002871">
    <property type="entry name" value="NIF_FeS_clus_asmbl_NifU_N"/>
</dbReference>
<dbReference type="EMBL" id="VJVV01000007">
    <property type="protein sequence ID" value="TRO80662.1"/>
    <property type="molecule type" value="Genomic_DNA"/>
</dbReference>
<comment type="caution">
    <text evidence="2">The sequence shown here is derived from an EMBL/GenBank/DDBJ whole genome shotgun (WGS) entry which is preliminary data.</text>
</comment>
<dbReference type="Proteomes" id="UP000317155">
    <property type="component" value="Unassembled WGS sequence"/>
</dbReference>
<sequence length="130" mass="13791">MYTAKVMDHFANPRNVGIIEDANVVVQVGDPGCGDGLLIFLKIEDDRISDMKYKIYGCGAAIATSSMASEMAIGKSLDEVLVEVTEENIAAALDGLPDEKMHCSNLAASALRAAIAQYKDIQRKKAAAAG</sequence>
<proteinExistence type="predicted"/>
<dbReference type="Pfam" id="PF01592">
    <property type="entry name" value="NifU_N"/>
    <property type="match status" value="1"/>
</dbReference>
<dbReference type="SUPFAM" id="SSF82649">
    <property type="entry name" value="SufE/NifU"/>
    <property type="match status" value="1"/>
</dbReference>
<accession>A0A550JC40</accession>
<evidence type="ECO:0000313" key="2">
    <source>
        <dbReference type="EMBL" id="TRO80662.1"/>
    </source>
</evidence>
<dbReference type="GO" id="GO:0005506">
    <property type="term" value="F:iron ion binding"/>
    <property type="evidence" value="ECO:0007669"/>
    <property type="project" value="InterPro"/>
</dbReference>
<dbReference type="AlphaFoldDB" id="A0A550JC40"/>
<dbReference type="PANTHER" id="PTHR10093">
    <property type="entry name" value="IRON-SULFUR CLUSTER ASSEMBLY ENZYME NIFU HOMOLOG"/>
    <property type="match status" value="1"/>
</dbReference>
<reference evidence="2 3" key="1">
    <citation type="submission" date="2019-07" db="EMBL/GenBank/DDBJ databases">
        <title>Insights of Desulfuromonas acetexigens electromicrobiology.</title>
        <authorList>
            <person name="Katuri K."/>
            <person name="Sapireddy V."/>
            <person name="Shaw D.R."/>
            <person name="Saikaly P."/>
        </authorList>
    </citation>
    <scope>NUCLEOTIDE SEQUENCE [LARGE SCALE GENOMIC DNA]</scope>
    <source>
        <strain evidence="2 3">2873</strain>
    </source>
</reference>
<gene>
    <name evidence="2" type="ORF">FL622_11290</name>
</gene>
<organism evidence="2 3">
    <name type="scientific">Trichloromonas acetexigens</name>
    <dbReference type="NCBI Taxonomy" id="38815"/>
    <lineage>
        <taxon>Bacteria</taxon>
        <taxon>Pseudomonadati</taxon>
        <taxon>Thermodesulfobacteriota</taxon>
        <taxon>Desulfuromonadia</taxon>
        <taxon>Desulfuromonadales</taxon>
        <taxon>Trichloromonadaceae</taxon>
        <taxon>Trichloromonas</taxon>
    </lineage>
</organism>
<evidence type="ECO:0000259" key="1">
    <source>
        <dbReference type="Pfam" id="PF01592"/>
    </source>
</evidence>
<name>A0A550JC40_9BACT</name>
<evidence type="ECO:0000313" key="3">
    <source>
        <dbReference type="Proteomes" id="UP000317155"/>
    </source>
</evidence>
<dbReference type="CDD" id="cd06664">
    <property type="entry name" value="IscU_like"/>
    <property type="match status" value="1"/>
</dbReference>
<dbReference type="RefSeq" id="WP_092058345.1">
    <property type="nucleotide sequence ID" value="NZ_FOJJ01000039.1"/>
</dbReference>
<keyword evidence="3" id="KW-1185">Reference proteome</keyword>
<dbReference type="OrthoDB" id="9808097at2"/>
<dbReference type="GO" id="GO:0051536">
    <property type="term" value="F:iron-sulfur cluster binding"/>
    <property type="evidence" value="ECO:0007669"/>
    <property type="project" value="InterPro"/>
</dbReference>
<protein>
    <submittedName>
        <fullName evidence="2">Iron-sulfur cluster assembly scaffold protein</fullName>
    </submittedName>
</protein>
<feature type="domain" description="NIF system FeS cluster assembly NifU N-terminal" evidence="1">
    <location>
        <begin position="1"/>
        <end position="123"/>
    </location>
</feature>